<comment type="similarity">
    <text evidence="1">Belongs to the MsrA Met sulfoxide reductase family.</text>
</comment>
<dbReference type="Gene3D" id="3.30.1060.10">
    <property type="entry name" value="Peptide methionine sulphoxide reductase MsrA"/>
    <property type="match status" value="1"/>
</dbReference>
<evidence type="ECO:0000313" key="9">
    <source>
        <dbReference type="EMBL" id="KAL0016990.1"/>
    </source>
</evidence>
<evidence type="ECO:0000256" key="1">
    <source>
        <dbReference type="ARBA" id="ARBA00005591"/>
    </source>
</evidence>
<proteinExistence type="inferred from homology"/>
<comment type="caution">
    <text evidence="9">The sequence shown here is derived from an EMBL/GenBank/DDBJ whole genome shotgun (WGS) entry which is preliminary data.</text>
</comment>
<evidence type="ECO:0000256" key="5">
    <source>
        <dbReference type="ARBA" id="ARBA00030643"/>
    </source>
</evidence>
<evidence type="ECO:0000256" key="2">
    <source>
        <dbReference type="ARBA" id="ARBA00012502"/>
    </source>
</evidence>
<dbReference type="PANTHER" id="PTHR42799">
    <property type="entry name" value="MITOCHONDRIAL PEPTIDE METHIONINE SULFOXIDE REDUCTASE"/>
    <property type="match status" value="1"/>
</dbReference>
<evidence type="ECO:0000256" key="4">
    <source>
        <dbReference type="ARBA" id="ARBA00030273"/>
    </source>
</evidence>
<dbReference type="AlphaFoldDB" id="A0AAW2E5U0"/>
<accession>A0AAW2E5U0</accession>
<reference evidence="9 10" key="1">
    <citation type="submission" date="2024-01" db="EMBL/GenBank/DDBJ databases">
        <title>A telomere-to-telomere, gap-free genome of sweet tea (Lithocarpus litseifolius).</title>
        <authorList>
            <person name="Zhou J."/>
        </authorList>
    </citation>
    <scope>NUCLEOTIDE SEQUENCE [LARGE SCALE GENOMIC DNA]</scope>
    <source>
        <strain evidence="9">Zhou-2022a</strain>
        <tissue evidence="9">Leaf</tissue>
    </source>
</reference>
<dbReference type="EMBL" id="JAZDWU010000001">
    <property type="protein sequence ID" value="KAL0016990.1"/>
    <property type="molecule type" value="Genomic_DNA"/>
</dbReference>
<dbReference type="EC" id="1.8.4.11" evidence="2"/>
<dbReference type="InterPro" id="IPR002569">
    <property type="entry name" value="Met_Sox_Rdtase_MsrA_dom"/>
</dbReference>
<comment type="catalytic activity">
    <reaction evidence="6">
        <text>L-methionyl-[protein] + [thioredoxin]-disulfide + H2O = L-methionyl-(S)-S-oxide-[protein] + [thioredoxin]-dithiol</text>
        <dbReference type="Rhea" id="RHEA:14217"/>
        <dbReference type="Rhea" id="RHEA-COMP:10698"/>
        <dbReference type="Rhea" id="RHEA-COMP:10700"/>
        <dbReference type="Rhea" id="RHEA-COMP:12313"/>
        <dbReference type="Rhea" id="RHEA-COMP:12315"/>
        <dbReference type="ChEBI" id="CHEBI:15377"/>
        <dbReference type="ChEBI" id="CHEBI:16044"/>
        <dbReference type="ChEBI" id="CHEBI:29950"/>
        <dbReference type="ChEBI" id="CHEBI:44120"/>
        <dbReference type="ChEBI" id="CHEBI:50058"/>
        <dbReference type="EC" id="1.8.4.11"/>
    </reaction>
</comment>
<dbReference type="GO" id="GO:0005737">
    <property type="term" value="C:cytoplasm"/>
    <property type="evidence" value="ECO:0007669"/>
    <property type="project" value="TreeGrafter"/>
</dbReference>
<evidence type="ECO:0000256" key="7">
    <source>
        <dbReference type="ARBA" id="ARBA00048782"/>
    </source>
</evidence>
<protein>
    <recommendedName>
        <fullName evidence="2">peptide-methionine (S)-S-oxide reductase</fullName>
        <ecNumber evidence="2">1.8.4.11</ecNumber>
    </recommendedName>
    <alternativeName>
        <fullName evidence="5">Peptide-methionine (S)-S-oxide reductase</fullName>
    </alternativeName>
    <alternativeName>
        <fullName evidence="4">Protein-methionine-S-oxide reductase</fullName>
    </alternativeName>
</protein>
<gene>
    <name evidence="9" type="ORF">SO802_004059</name>
</gene>
<evidence type="ECO:0000256" key="3">
    <source>
        <dbReference type="ARBA" id="ARBA00023002"/>
    </source>
</evidence>
<dbReference type="Pfam" id="PF01625">
    <property type="entry name" value="PMSR"/>
    <property type="match status" value="1"/>
</dbReference>
<dbReference type="InterPro" id="IPR050162">
    <property type="entry name" value="MsrA_MetSO_reductase"/>
</dbReference>
<evidence type="ECO:0000313" key="10">
    <source>
        <dbReference type="Proteomes" id="UP001459277"/>
    </source>
</evidence>
<name>A0AAW2E5U0_9ROSI</name>
<feature type="domain" description="Peptide methionine sulphoxide reductase MsrA" evidence="8">
    <location>
        <begin position="199"/>
        <end position="267"/>
    </location>
</feature>
<dbReference type="InterPro" id="IPR036509">
    <property type="entry name" value="Met_Sox_Rdtase_MsrA_sf"/>
</dbReference>
<dbReference type="SUPFAM" id="SSF55068">
    <property type="entry name" value="Peptide methionine sulfoxide reductase"/>
    <property type="match status" value="1"/>
</dbReference>
<comment type="catalytic activity">
    <reaction evidence="7">
        <text>[thioredoxin]-disulfide + L-methionine + H2O = L-methionine (S)-S-oxide + [thioredoxin]-dithiol</text>
        <dbReference type="Rhea" id="RHEA:19993"/>
        <dbReference type="Rhea" id="RHEA-COMP:10698"/>
        <dbReference type="Rhea" id="RHEA-COMP:10700"/>
        <dbReference type="ChEBI" id="CHEBI:15377"/>
        <dbReference type="ChEBI" id="CHEBI:29950"/>
        <dbReference type="ChEBI" id="CHEBI:50058"/>
        <dbReference type="ChEBI" id="CHEBI:57844"/>
        <dbReference type="ChEBI" id="CHEBI:58772"/>
        <dbReference type="EC" id="1.8.4.11"/>
    </reaction>
</comment>
<dbReference type="GO" id="GO:0008113">
    <property type="term" value="F:peptide-methionine (S)-S-oxide reductase activity"/>
    <property type="evidence" value="ECO:0007669"/>
    <property type="project" value="UniProtKB-EC"/>
</dbReference>
<dbReference type="PANTHER" id="PTHR42799:SF2">
    <property type="entry name" value="MITOCHONDRIAL PEPTIDE METHIONINE SULFOXIDE REDUCTASE"/>
    <property type="match status" value="1"/>
</dbReference>
<evidence type="ECO:0000256" key="6">
    <source>
        <dbReference type="ARBA" id="ARBA00047806"/>
    </source>
</evidence>
<dbReference type="GO" id="GO:0034599">
    <property type="term" value="P:cellular response to oxidative stress"/>
    <property type="evidence" value="ECO:0007669"/>
    <property type="project" value="TreeGrafter"/>
</dbReference>
<dbReference type="Proteomes" id="UP001459277">
    <property type="component" value="Unassembled WGS sequence"/>
</dbReference>
<evidence type="ECO:0000259" key="8">
    <source>
        <dbReference type="Pfam" id="PF01625"/>
    </source>
</evidence>
<keyword evidence="3" id="KW-0560">Oxidoreductase</keyword>
<keyword evidence="10" id="KW-1185">Reference proteome</keyword>
<organism evidence="9 10">
    <name type="scientific">Lithocarpus litseifolius</name>
    <dbReference type="NCBI Taxonomy" id="425828"/>
    <lineage>
        <taxon>Eukaryota</taxon>
        <taxon>Viridiplantae</taxon>
        <taxon>Streptophyta</taxon>
        <taxon>Embryophyta</taxon>
        <taxon>Tracheophyta</taxon>
        <taxon>Spermatophyta</taxon>
        <taxon>Magnoliopsida</taxon>
        <taxon>eudicotyledons</taxon>
        <taxon>Gunneridae</taxon>
        <taxon>Pentapetalae</taxon>
        <taxon>rosids</taxon>
        <taxon>fabids</taxon>
        <taxon>Fagales</taxon>
        <taxon>Fagaceae</taxon>
        <taxon>Lithocarpus</taxon>
    </lineage>
</organism>
<sequence length="277" mass="31429">MEQRHSPCRDTSSWTVSNDFDEREREVADILVEFYHQVNEYARPQVSVWGAKRKRSVLDETYSPAQAATFPNNSEPLRVQPLRSVPSNSYTYTTMKINDECLRAQPLRTVIPSNDGLFSTGATNLVCHREPNSLVLHLKPMKKPTNKKMRLEEEVADMMKTKDDLSEIGQEGAATCSGRRSHLTTSPEVYAKKQVVAQHTRVVGVKKTEVGYTQGFLHNPSYEDVCLGTSNHSEVVRVHYDPKECSFETLLDVLWARHDPTTLNHQVDFLSNFGGFV</sequence>